<protein>
    <submittedName>
        <fullName evidence="2">Uncharacterized protein</fullName>
    </submittedName>
</protein>
<dbReference type="VEuPathDB" id="AmoebaDB:ACA1_276800"/>
<feature type="compositionally biased region" description="Basic residues" evidence="1">
    <location>
        <begin position="87"/>
        <end position="103"/>
    </location>
</feature>
<evidence type="ECO:0000313" key="2">
    <source>
        <dbReference type="EMBL" id="ELR15444.1"/>
    </source>
</evidence>
<feature type="compositionally biased region" description="Basic and acidic residues" evidence="1">
    <location>
        <begin position="338"/>
        <end position="350"/>
    </location>
</feature>
<dbReference type="EMBL" id="KB008032">
    <property type="protein sequence ID" value="ELR15444.1"/>
    <property type="molecule type" value="Genomic_DNA"/>
</dbReference>
<feature type="compositionally biased region" description="Low complexity" evidence="1">
    <location>
        <begin position="59"/>
        <end position="75"/>
    </location>
</feature>
<feature type="region of interest" description="Disordered" evidence="1">
    <location>
        <begin position="19"/>
        <end position="195"/>
    </location>
</feature>
<accession>L8GQJ6</accession>
<dbReference type="RefSeq" id="XP_004337457.1">
    <property type="nucleotide sequence ID" value="XM_004337409.1"/>
</dbReference>
<feature type="compositionally biased region" description="Basic and acidic residues" evidence="1">
    <location>
        <begin position="104"/>
        <end position="125"/>
    </location>
</feature>
<reference evidence="2 3" key="1">
    <citation type="journal article" date="2013" name="Genome Biol.">
        <title>Genome of Acanthamoeba castellanii highlights extensive lateral gene transfer and early evolution of tyrosine kinase signaling.</title>
        <authorList>
            <person name="Clarke M."/>
            <person name="Lohan A.J."/>
            <person name="Liu B."/>
            <person name="Lagkouvardos I."/>
            <person name="Roy S."/>
            <person name="Zafar N."/>
            <person name="Bertelli C."/>
            <person name="Schilde C."/>
            <person name="Kianianmomeni A."/>
            <person name="Burglin T.R."/>
            <person name="Frech C."/>
            <person name="Turcotte B."/>
            <person name="Kopec K.O."/>
            <person name="Synnott J.M."/>
            <person name="Choo C."/>
            <person name="Paponov I."/>
            <person name="Finkler A."/>
            <person name="Soon Heng Tan C."/>
            <person name="Hutchins A.P."/>
            <person name="Weinmeier T."/>
            <person name="Rattei T."/>
            <person name="Chu J.S."/>
            <person name="Gimenez G."/>
            <person name="Irimia M."/>
            <person name="Rigden D.J."/>
            <person name="Fitzpatrick D.A."/>
            <person name="Lorenzo-Morales J."/>
            <person name="Bateman A."/>
            <person name="Chiu C.H."/>
            <person name="Tang P."/>
            <person name="Hegemann P."/>
            <person name="Fromm H."/>
            <person name="Raoult D."/>
            <person name="Greub G."/>
            <person name="Miranda-Saavedra D."/>
            <person name="Chen N."/>
            <person name="Nash P."/>
            <person name="Ginger M.L."/>
            <person name="Horn M."/>
            <person name="Schaap P."/>
            <person name="Caler L."/>
            <person name="Loftus B."/>
        </authorList>
    </citation>
    <scope>NUCLEOTIDE SEQUENCE [LARGE SCALE GENOMIC DNA]</scope>
    <source>
        <strain evidence="2 3">Neff</strain>
    </source>
</reference>
<organism evidence="2 3">
    <name type="scientific">Acanthamoeba castellanii (strain ATCC 30010 / Neff)</name>
    <dbReference type="NCBI Taxonomy" id="1257118"/>
    <lineage>
        <taxon>Eukaryota</taxon>
        <taxon>Amoebozoa</taxon>
        <taxon>Discosea</taxon>
        <taxon>Longamoebia</taxon>
        <taxon>Centramoebida</taxon>
        <taxon>Acanthamoebidae</taxon>
        <taxon>Acanthamoeba</taxon>
    </lineage>
</organism>
<feature type="compositionally biased region" description="Low complexity" evidence="1">
    <location>
        <begin position="22"/>
        <end position="31"/>
    </location>
</feature>
<feature type="compositionally biased region" description="Low complexity" evidence="1">
    <location>
        <begin position="183"/>
        <end position="195"/>
    </location>
</feature>
<feature type="compositionally biased region" description="Basic residues" evidence="1">
    <location>
        <begin position="37"/>
        <end position="47"/>
    </location>
</feature>
<feature type="compositionally biased region" description="Basic and acidic residues" evidence="1">
    <location>
        <begin position="357"/>
        <end position="368"/>
    </location>
</feature>
<feature type="compositionally biased region" description="Basic residues" evidence="1">
    <location>
        <begin position="384"/>
        <end position="397"/>
    </location>
</feature>
<dbReference type="GeneID" id="14916018"/>
<evidence type="ECO:0000313" key="3">
    <source>
        <dbReference type="Proteomes" id="UP000011083"/>
    </source>
</evidence>
<proteinExistence type="predicted"/>
<feature type="region of interest" description="Disordered" evidence="1">
    <location>
        <begin position="263"/>
        <end position="397"/>
    </location>
</feature>
<dbReference type="AlphaFoldDB" id="L8GQJ6"/>
<keyword evidence="3" id="KW-1185">Reference proteome</keyword>
<feature type="compositionally biased region" description="Basic and acidic residues" evidence="1">
    <location>
        <begin position="167"/>
        <end position="177"/>
    </location>
</feature>
<dbReference type="KEGG" id="acan:ACA1_276800"/>
<feature type="region of interest" description="Disordered" evidence="1">
    <location>
        <begin position="211"/>
        <end position="239"/>
    </location>
</feature>
<name>L8GQJ6_ACACF</name>
<feature type="compositionally biased region" description="Low complexity" evidence="1">
    <location>
        <begin position="263"/>
        <end position="290"/>
    </location>
</feature>
<dbReference type="Proteomes" id="UP000011083">
    <property type="component" value="Unassembled WGS sequence"/>
</dbReference>
<evidence type="ECO:0000256" key="1">
    <source>
        <dbReference type="SAM" id="MobiDB-lite"/>
    </source>
</evidence>
<sequence>MTAGVVEDSGLTSLALASIAHSRSSPPSRSSVQIKPALRRPLRRHHRPWEEDEEDDDASSSTSSPSSSSSTAESWTNHGVPQDLTSRHRPLPHDRKRTSRRVNVKLETDLGGPRDHLHQQDEGDRAAAPATRTRAGRSRAKRVKVEEEPAQLLGETRDRAEQEEEDVLARHATEPRGKASPMSRPVPASPSRLPSLPSLLLPSAPFQHPSSHPLLPTMAATPTIFTPSPPSAPSSSSLAPQTSYYDAAVLHYYLSLAAWYSRPQPDQQQPQHPYPHLLPAISMSSTTTSTDETDKLALAAERRRRRSLTTPTATRWDDRQPLPEQRSPPSYAGQQAKSESDNYKKEKNEEPTAGGEGNERQATWRDRQGCFTFHTLESLEASKKKGGRVRLKWRKDP</sequence>
<gene>
    <name evidence="2" type="ORF">ACA1_276800</name>
</gene>